<keyword evidence="1" id="KW-0472">Membrane</keyword>
<evidence type="ECO:0008006" key="5">
    <source>
        <dbReference type="Google" id="ProtNLM"/>
    </source>
</evidence>
<accession>A0ABV4R383</accession>
<evidence type="ECO:0000313" key="4">
    <source>
        <dbReference type="Proteomes" id="UP001569904"/>
    </source>
</evidence>
<evidence type="ECO:0000256" key="1">
    <source>
        <dbReference type="SAM" id="Phobius"/>
    </source>
</evidence>
<feature type="signal peptide" evidence="2">
    <location>
        <begin position="1"/>
        <end position="22"/>
    </location>
</feature>
<evidence type="ECO:0000313" key="3">
    <source>
        <dbReference type="EMBL" id="MFA1557101.1"/>
    </source>
</evidence>
<dbReference type="EMBL" id="JAXCEH010000019">
    <property type="protein sequence ID" value="MFA1557101.1"/>
    <property type="molecule type" value="Genomic_DNA"/>
</dbReference>
<keyword evidence="2" id="KW-0732">Signal</keyword>
<keyword evidence="4" id="KW-1185">Reference proteome</keyword>
<feature type="chain" id="PRO_5046358077" description="Lipoprotein" evidence="2">
    <location>
        <begin position="23"/>
        <end position="57"/>
    </location>
</feature>
<keyword evidence="1" id="KW-1133">Transmembrane helix</keyword>
<dbReference type="PROSITE" id="PS51257">
    <property type="entry name" value="PROKAR_LIPOPROTEIN"/>
    <property type="match status" value="1"/>
</dbReference>
<evidence type="ECO:0000256" key="2">
    <source>
        <dbReference type="SAM" id="SignalP"/>
    </source>
</evidence>
<dbReference type="Proteomes" id="UP001569904">
    <property type="component" value="Unassembled WGS sequence"/>
</dbReference>
<name>A0ABV4R383_9ACTN</name>
<comment type="caution">
    <text evidence="3">The sequence shown here is derived from an EMBL/GenBank/DDBJ whole genome shotgun (WGS) entry which is preliminary data.</text>
</comment>
<feature type="transmembrane region" description="Helical" evidence="1">
    <location>
        <begin position="32"/>
        <end position="50"/>
    </location>
</feature>
<keyword evidence="1" id="KW-0812">Transmembrane</keyword>
<protein>
    <recommendedName>
        <fullName evidence="5">Lipoprotein</fullName>
    </recommendedName>
</protein>
<proteinExistence type="predicted"/>
<organism evidence="3 4">
    <name type="scientific">Actinomadura chokoriensis</name>
    <dbReference type="NCBI Taxonomy" id="454156"/>
    <lineage>
        <taxon>Bacteria</taxon>
        <taxon>Bacillati</taxon>
        <taxon>Actinomycetota</taxon>
        <taxon>Actinomycetes</taxon>
        <taxon>Streptosporangiales</taxon>
        <taxon>Thermomonosporaceae</taxon>
        <taxon>Actinomadura</taxon>
    </lineage>
</organism>
<dbReference type="RefSeq" id="WP_371943848.1">
    <property type="nucleotide sequence ID" value="NZ_JAXCEH010000019.1"/>
</dbReference>
<reference evidence="3 4" key="1">
    <citation type="submission" date="2023-11" db="EMBL/GenBank/DDBJ databases">
        <title>Actinomadura monticuli sp. nov., isolated from volcanic ash.</title>
        <authorList>
            <person name="Lee S.D."/>
            <person name="Yang H."/>
            <person name="Kim I.S."/>
        </authorList>
    </citation>
    <scope>NUCLEOTIDE SEQUENCE [LARGE SCALE GENOMIC DNA]</scope>
    <source>
        <strain evidence="3 4">DSM 45346</strain>
    </source>
</reference>
<gene>
    <name evidence="3" type="ORF">SM436_25780</name>
</gene>
<sequence length="57" mass="5553">MKIVIRANVEAAALLACSSVLACVAVGYRAGGLHLAAVLLPIVVIGVAAAHKAGSTA</sequence>